<keyword evidence="3" id="KW-0804">Transcription</keyword>
<evidence type="ECO:0000313" key="6">
    <source>
        <dbReference type="Proteomes" id="UP001598673"/>
    </source>
</evidence>
<evidence type="ECO:0000256" key="2">
    <source>
        <dbReference type="ARBA" id="ARBA00023125"/>
    </source>
</evidence>
<keyword evidence="6" id="KW-1185">Reference proteome</keyword>
<accession>A0ABW6G0L1</accession>
<dbReference type="CDD" id="cd07377">
    <property type="entry name" value="WHTH_GntR"/>
    <property type="match status" value="1"/>
</dbReference>
<protein>
    <submittedName>
        <fullName evidence="5">GntR family transcriptional regulator</fullName>
    </submittedName>
</protein>
<proteinExistence type="predicted"/>
<name>A0ABW6G0L1_9PSEU</name>
<feature type="domain" description="HTH gntR-type" evidence="4">
    <location>
        <begin position="15"/>
        <end position="82"/>
    </location>
</feature>
<dbReference type="SMART" id="SM00345">
    <property type="entry name" value="HTH_GNTR"/>
    <property type="match status" value="1"/>
</dbReference>
<organism evidence="5 6">
    <name type="scientific">Prauserella salsuginis</name>
    <dbReference type="NCBI Taxonomy" id="387889"/>
    <lineage>
        <taxon>Bacteria</taxon>
        <taxon>Bacillati</taxon>
        <taxon>Actinomycetota</taxon>
        <taxon>Actinomycetes</taxon>
        <taxon>Pseudonocardiales</taxon>
        <taxon>Pseudonocardiaceae</taxon>
        <taxon>Prauserella</taxon>
        <taxon>Prauserella salsuginis group</taxon>
    </lineage>
</organism>
<dbReference type="Proteomes" id="UP001598673">
    <property type="component" value="Unassembled WGS sequence"/>
</dbReference>
<dbReference type="InterPro" id="IPR008920">
    <property type="entry name" value="TF_FadR/GntR_C"/>
</dbReference>
<dbReference type="Pfam" id="PF00392">
    <property type="entry name" value="GntR"/>
    <property type="match status" value="1"/>
</dbReference>
<dbReference type="EMBL" id="JBHXCV010000003">
    <property type="protein sequence ID" value="MFD6792741.1"/>
    <property type="molecule type" value="Genomic_DNA"/>
</dbReference>
<dbReference type="SUPFAM" id="SSF48008">
    <property type="entry name" value="GntR ligand-binding domain-like"/>
    <property type="match status" value="1"/>
</dbReference>
<dbReference type="Pfam" id="PF07729">
    <property type="entry name" value="FCD"/>
    <property type="match status" value="1"/>
</dbReference>
<dbReference type="InterPro" id="IPR000524">
    <property type="entry name" value="Tscrpt_reg_HTH_GntR"/>
</dbReference>
<dbReference type="PANTHER" id="PTHR43537:SF45">
    <property type="entry name" value="GNTR FAMILY REGULATORY PROTEIN"/>
    <property type="match status" value="1"/>
</dbReference>
<keyword evidence="2" id="KW-0238">DNA-binding</keyword>
<dbReference type="PANTHER" id="PTHR43537">
    <property type="entry name" value="TRANSCRIPTIONAL REGULATOR, GNTR FAMILY"/>
    <property type="match status" value="1"/>
</dbReference>
<evidence type="ECO:0000256" key="1">
    <source>
        <dbReference type="ARBA" id="ARBA00023015"/>
    </source>
</evidence>
<dbReference type="PROSITE" id="PS50949">
    <property type="entry name" value="HTH_GNTR"/>
    <property type="match status" value="1"/>
</dbReference>
<reference evidence="5 6" key="1">
    <citation type="submission" date="2024-09" db="EMBL/GenBank/DDBJ databases">
        <title>The Natural Products Discovery Center: Release of the First 8490 Sequenced Strains for Exploring Actinobacteria Biosynthetic Diversity.</title>
        <authorList>
            <person name="Kalkreuter E."/>
            <person name="Kautsar S.A."/>
            <person name="Yang D."/>
            <person name="Bader C.D."/>
            <person name="Teijaro C.N."/>
            <person name="Fluegel L."/>
            <person name="Davis C.M."/>
            <person name="Simpson J.R."/>
            <person name="Lauterbach L."/>
            <person name="Steele A.D."/>
            <person name="Gui C."/>
            <person name="Meng S."/>
            <person name="Li G."/>
            <person name="Viehrig K."/>
            <person name="Ye F."/>
            <person name="Su P."/>
            <person name="Kiefer A.F."/>
            <person name="Nichols A."/>
            <person name="Cepeda A.J."/>
            <person name="Yan W."/>
            <person name="Fan B."/>
            <person name="Jiang Y."/>
            <person name="Adhikari A."/>
            <person name="Zheng C.-J."/>
            <person name="Schuster L."/>
            <person name="Cowan T.M."/>
            <person name="Smanski M.J."/>
            <person name="Chevrette M.G."/>
            <person name="De Carvalho L.P.S."/>
            <person name="Shen B."/>
        </authorList>
    </citation>
    <scope>NUCLEOTIDE SEQUENCE [LARGE SCALE GENOMIC DNA]</scope>
    <source>
        <strain evidence="5 6">NPDC060353</strain>
    </source>
</reference>
<evidence type="ECO:0000259" key="4">
    <source>
        <dbReference type="PROSITE" id="PS50949"/>
    </source>
</evidence>
<comment type="caution">
    <text evidence="5">The sequence shown here is derived from an EMBL/GenBank/DDBJ whole genome shotgun (WGS) entry which is preliminary data.</text>
</comment>
<evidence type="ECO:0000256" key="3">
    <source>
        <dbReference type="ARBA" id="ARBA00023163"/>
    </source>
</evidence>
<dbReference type="InterPro" id="IPR011711">
    <property type="entry name" value="GntR_C"/>
</dbReference>
<dbReference type="InterPro" id="IPR036388">
    <property type="entry name" value="WH-like_DNA-bd_sf"/>
</dbReference>
<sequence length="224" mass="25691">MTDPSLPSHAGRARQSMTERVYEAIKREILTVRRRPESPLLEHELATEYGVSKTPVREALRHLVHEGWVLVLPRKGYMVQPLRFDDVREIFALRQLIEPYLVVEAAKRASPEGLDHLESFVDAQERATDHETAMEAAAAFHLGIAELAANQRASRILTGLIDEARRMYYLAPKLDSRLHEQAEFTDHRELVNAMRRQDIAQAHAVMERHSQESLRQKLEGLADF</sequence>
<dbReference type="InterPro" id="IPR036390">
    <property type="entry name" value="WH_DNA-bd_sf"/>
</dbReference>
<gene>
    <name evidence="5" type="ORF">ACFWGY_05340</name>
</gene>
<dbReference type="SMART" id="SM00895">
    <property type="entry name" value="FCD"/>
    <property type="match status" value="1"/>
</dbReference>
<evidence type="ECO:0000313" key="5">
    <source>
        <dbReference type="EMBL" id="MFD6792741.1"/>
    </source>
</evidence>
<dbReference type="SUPFAM" id="SSF46785">
    <property type="entry name" value="Winged helix' DNA-binding domain"/>
    <property type="match status" value="1"/>
</dbReference>
<keyword evidence="1" id="KW-0805">Transcription regulation</keyword>
<dbReference type="Gene3D" id="1.20.120.530">
    <property type="entry name" value="GntR ligand-binding domain-like"/>
    <property type="match status" value="1"/>
</dbReference>
<dbReference type="Gene3D" id="1.10.10.10">
    <property type="entry name" value="Winged helix-like DNA-binding domain superfamily/Winged helix DNA-binding domain"/>
    <property type="match status" value="1"/>
</dbReference>
<dbReference type="RefSeq" id="WP_258937837.1">
    <property type="nucleotide sequence ID" value="NZ_JANBBF010000012.1"/>
</dbReference>